<dbReference type="EMBL" id="BSNW01000005">
    <property type="protein sequence ID" value="GLQ67952.1"/>
    <property type="molecule type" value="Genomic_DNA"/>
</dbReference>
<evidence type="ECO:0000256" key="3">
    <source>
        <dbReference type="ARBA" id="ARBA00006171"/>
    </source>
</evidence>
<evidence type="ECO:0000256" key="2">
    <source>
        <dbReference type="ARBA" id="ARBA00004818"/>
    </source>
</evidence>
<comment type="pathway">
    <text evidence="2">Organic acid metabolism; glycolate biosynthesis; glycolate from 2-phosphoglycolate: step 1/1.</text>
</comment>
<reference evidence="6" key="1">
    <citation type="journal article" date="2019" name="Int. J. Syst. Evol. Microbiol.">
        <title>The Global Catalogue of Microorganisms (GCM) 10K type strain sequencing project: providing services to taxonomists for standard genome sequencing and annotation.</title>
        <authorList>
            <consortium name="The Broad Institute Genomics Platform"/>
            <consortium name="The Broad Institute Genome Sequencing Center for Infectious Disease"/>
            <person name="Wu L."/>
            <person name="Ma J."/>
        </authorList>
    </citation>
    <scope>NUCLEOTIDE SEQUENCE [LARGE SCALE GENOMIC DNA]</scope>
    <source>
        <strain evidence="6">NBRC 3250</strain>
    </source>
</reference>
<dbReference type="InterPro" id="IPR023214">
    <property type="entry name" value="HAD_sf"/>
</dbReference>
<evidence type="ECO:0000313" key="5">
    <source>
        <dbReference type="EMBL" id="GLQ67952.1"/>
    </source>
</evidence>
<dbReference type="Gene3D" id="3.40.50.1000">
    <property type="entry name" value="HAD superfamily/HAD-like"/>
    <property type="match status" value="1"/>
</dbReference>
<dbReference type="InterPro" id="IPR050155">
    <property type="entry name" value="HAD-like_hydrolase_sf"/>
</dbReference>
<dbReference type="Proteomes" id="UP001156672">
    <property type="component" value="Unassembled WGS sequence"/>
</dbReference>
<organism evidence="5 6">
    <name type="scientific">Gluconobacter albidus</name>
    <dbReference type="NCBI Taxonomy" id="318683"/>
    <lineage>
        <taxon>Bacteria</taxon>
        <taxon>Pseudomonadati</taxon>
        <taxon>Pseudomonadota</taxon>
        <taxon>Alphaproteobacteria</taxon>
        <taxon>Acetobacterales</taxon>
        <taxon>Acetobacteraceae</taxon>
        <taxon>Gluconobacter</taxon>
    </lineage>
</organism>
<evidence type="ECO:0000256" key="1">
    <source>
        <dbReference type="ARBA" id="ARBA00000830"/>
    </source>
</evidence>
<proteinExistence type="inferred from homology"/>
<gene>
    <name evidence="5" type="ORF">GCM10007866_04000</name>
</gene>
<dbReference type="EC" id="3.1.3.18" evidence="4"/>
<keyword evidence="6" id="KW-1185">Reference proteome</keyword>
<comment type="caution">
    <text evidence="5">The sequence shown here is derived from an EMBL/GenBank/DDBJ whole genome shotgun (WGS) entry which is preliminary data.</text>
</comment>
<comment type="catalytic activity">
    <reaction evidence="1">
        <text>2-phosphoglycolate + H2O = glycolate + phosphate</text>
        <dbReference type="Rhea" id="RHEA:14369"/>
        <dbReference type="ChEBI" id="CHEBI:15377"/>
        <dbReference type="ChEBI" id="CHEBI:29805"/>
        <dbReference type="ChEBI" id="CHEBI:43474"/>
        <dbReference type="ChEBI" id="CHEBI:58033"/>
        <dbReference type="EC" id="3.1.3.18"/>
    </reaction>
</comment>
<dbReference type="SUPFAM" id="SSF56784">
    <property type="entry name" value="HAD-like"/>
    <property type="match status" value="1"/>
</dbReference>
<name>A0ABQ5WY30_9PROT</name>
<dbReference type="PANTHER" id="PTHR43434:SF1">
    <property type="entry name" value="PHOSPHOGLYCOLATE PHOSPHATASE"/>
    <property type="match status" value="1"/>
</dbReference>
<comment type="similarity">
    <text evidence="3">Belongs to the HAD-like hydrolase superfamily. CbbY/CbbZ/Gph/YieH family.</text>
</comment>
<sequence length="248" mass="26762">MQQVVDKRCGYAPQGMDFRRMAGEKESMTGFPILLLDYDGTLAETQPAILRSLREAFNAVGVPAPAPAALKQELTRGGTLQTLFQAIVPESDAQDAAAFVRHYRAFYPAADEEETVLFEGVVDTLAALKEQGTILTILSNKHAPTVCASIARFGLTPFFSGVVASEPHFPHKPDPRVMDERIVPLFPTQPRSAFLMVGDTVADLQFARNAGIASCWASYGHGSAAQCAALDPHLRIGSFSELPAALRS</sequence>
<evidence type="ECO:0000313" key="6">
    <source>
        <dbReference type="Proteomes" id="UP001156672"/>
    </source>
</evidence>
<dbReference type="PANTHER" id="PTHR43434">
    <property type="entry name" value="PHOSPHOGLYCOLATE PHOSPHATASE"/>
    <property type="match status" value="1"/>
</dbReference>
<evidence type="ECO:0000256" key="4">
    <source>
        <dbReference type="ARBA" id="ARBA00013078"/>
    </source>
</evidence>
<dbReference type="SFLD" id="SFLDS00003">
    <property type="entry name" value="Haloacid_Dehalogenase"/>
    <property type="match status" value="1"/>
</dbReference>
<dbReference type="InterPro" id="IPR041492">
    <property type="entry name" value="HAD_2"/>
</dbReference>
<dbReference type="Pfam" id="PF13419">
    <property type="entry name" value="HAD_2"/>
    <property type="match status" value="1"/>
</dbReference>
<dbReference type="InterPro" id="IPR006439">
    <property type="entry name" value="HAD-SF_hydro_IA"/>
</dbReference>
<dbReference type="PRINTS" id="PR00413">
    <property type="entry name" value="HADHALOGNASE"/>
</dbReference>
<dbReference type="Gene3D" id="1.10.150.240">
    <property type="entry name" value="Putative phosphatase, domain 2"/>
    <property type="match status" value="1"/>
</dbReference>
<dbReference type="InterPro" id="IPR023198">
    <property type="entry name" value="PGP-like_dom2"/>
</dbReference>
<accession>A0ABQ5WY30</accession>
<dbReference type="InterPro" id="IPR036412">
    <property type="entry name" value="HAD-like_sf"/>
</dbReference>
<protein>
    <recommendedName>
        <fullName evidence="4">phosphoglycolate phosphatase</fullName>
        <ecNumber evidence="4">3.1.3.18</ecNumber>
    </recommendedName>
</protein>
<dbReference type="SFLD" id="SFLDG01129">
    <property type="entry name" value="C1.5:_HAD__Beta-PGM__Phosphata"/>
    <property type="match status" value="1"/>
</dbReference>